<name>C7M0Q5_ACIFD</name>
<accession>C7M0Q5</accession>
<dbReference type="Pfam" id="PF00239">
    <property type="entry name" value="Resolvase"/>
    <property type="match status" value="1"/>
</dbReference>
<dbReference type="EMBL" id="CP001631">
    <property type="protein sequence ID" value="ACU54563.1"/>
    <property type="molecule type" value="Genomic_DNA"/>
</dbReference>
<evidence type="ECO:0000256" key="1">
    <source>
        <dbReference type="ARBA" id="ARBA00009913"/>
    </source>
</evidence>
<dbReference type="OrthoDB" id="128993at2"/>
<dbReference type="eggNOG" id="COG1961">
    <property type="taxonomic scope" value="Bacteria"/>
</dbReference>
<comment type="similarity">
    <text evidence="1">Belongs to the site-specific recombinase resolvase family.</text>
</comment>
<proteinExistence type="inferred from homology"/>
<dbReference type="PANTHER" id="PTHR30461">
    <property type="entry name" value="DNA-INVERTASE FROM LAMBDOID PROPHAGE"/>
    <property type="match status" value="1"/>
</dbReference>
<feature type="domain" description="Resolvase/invertase-type recombinase catalytic" evidence="2">
    <location>
        <begin position="7"/>
        <end position="120"/>
    </location>
</feature>
<dbReference type="HOGENOM" id="CLU_010686_13_0_11"/>
<dbReference type="SUPFAM" id="SSF53041">
    <property type="entry name" value="Resolvase-like"/>
    <property type="match status" value="1"/>
</dbReference>
<keyword evidence="4" id="KW-1185">Reference proteome</keyword>
<dbReference type="AlphaFoldDB" id="C7M0Q5"/>
<evidence type="ECO:0000259" key="2">
    <source>
        <dbReference type="PROSITE" id="PS51736"/>
    </source>
</evidence>
<dbReference type="CDD" id="cd03768">
    <property type="entry name" value="SR_ResInv"/>
    <property type="match status" value="1"/>
</dbReference>
<evidence type="ECO:0000313" key="3">
    <source>
        <dbReference type="EMBL" id="ACU54563.1"/>
    </source>
</evidence>
<dbReference type="RefSeq" id="WP_015799042.1">
    <property type="nucleotide sequence ID" value="NC_013124.1"/>
</dbReference>
<dbReference type="Gene3D" id="3.40.50.1390">
    <property type="entry name" value="Resolvase, N-terminal catalytic domain"/>
    <property type="match status" value="1"/>
</dbReference>
<dbReference type="PROSITE" id="PS51736">
    <property type="entry name" value="RECOMBINASES_3"/>
    <property type="match status" value="1"/>
</dbReference>
<evidence type="ECO:0000313" key="4">
    <source>
        <dbReference type="Proteomes" id="UP000000771"/>
    </source>
</evidence>
<protein>
    <submittedName>
        <fullName evidence="3">Resolvase domain protein</fullName>
    </submittedName>
</protein>
<dbReference type="KEGG" id="afo:Afer_1647"/>
<dbReference type="Proteomes" id="UP000000771">
    <property type="component" value="Chromosome"/>
</dbReference>
<dbReference type="STRING" id="525909.Afer_1647"/>
<dbReference type="PANTHER" id="PTHR30461:SF26">
    <property type="entry name" value="RESOLVASE HOMOLOG YNEB"/>
    <property type="match status" value="1"/>
</dbReference>
<gene>
    <name evidence="3" type="ordered locus">Afer_1647</name>
</gene>
<reference evidence="3 4" key="1">
    <citation type="journal article" date="2009" name="Stand. Genomic Sci.">
        <title>Complete genome sequence of Acidimicrobium ferrooxidans type strain (ICP).</title>
        <authorList>
            <person name="Clum A."/>
            <person name="Nolan M."/>
            <person name="Lang E."/>
            <person name="Glavina Del Rio T."/>
            <person name="Tice H."/>
            <person name="Copeland A."/>
            <person name="Cheng J.F."/>
            <person name="Lucas S."/>
            <person name="Chen F."/>
            <person name="Bruce D."/>
            <person name="Goodwin L."/>
            <person name="Pitluck S."/>
            <person name="Ivanova N."/>
            <person name="Mavrommatis K."/>
            <person name="Mikhailova N."/>
            <person name="Pati A."/>
            <person name="Chen A."/>
            <person name="Palaniappan K."/>
            <person name="Goker M."/>
            <person name="Spring S."/>
            <person name="Land M."/>
            <person name="Hauser L."/>
            <person name="Chang Y.J."/>
            <person name="Jeffries C.C."/>
            <person name="Chain P."/>
            <person name="Bristow J."/>
            <person name="Eisen J.A."/>
            <person name="Markowitz V."/>
            <person name="Hugenholtz P."/>
            <person name="Kyrpides N.C."/>
            <person name="Klenk H.P."/>
            <person name="Lapidus A."/>
        </authorList>
    </citation>
    <scope>NUCLEOTIDE SEQUENCE [LARGE SCALE GENOMIC DNA]</scope>
    <source>
        <strain evidence="4">DSM 10331 / JCM 15462 / NBRC 103882 / ICP</strain>
    </source>
</reference>
<dbReference type="InterPro" id="IPR006119">
    <property type="entry name" value="Resolv_N"/>
</dbReference>
<dbReference type="SMART" id="SM00857">
    <property type="entry name" value="Resolvase"/>
    <property type="match status" value="1"/>
</dbReference>
<dbReference type="GO" id="GO:0000150">
    <property type="term" value="F:DNA strand exchange activity"/>
    <property type="evidence" value="ECO:0007669"/>
    <property type="project" value="InterPro"/>
</dbReference>
<dbReference type="InterPro" id="IPR050639">
    <property type="entry name" value="SSR_resolvase"/>
</dbReference>
<dbReference type="InterPro" id="IPR036162">
    <property type="entry name" value="Resolvase-like_N_sf"/>
</dbReference>
<dbReference type="GO" id="GO:0003677">
    <property type="term" value="F:DNA binding"/>
    <property type="evidence" value="ECO:0007669"/>
    <property type="project" value="InterPro"/>
</dbReference>
<sequence>MSEASGRVVGYVHVSSVDRSVERQLVGVHTDRVFVDHVSGARVDRPALRDLIAYLREGDEVVVHSLDRSARNLDDLRALVPQLNDKGVTVRFVTDNMAVRPGHSDPLSTLRLSVAGVLAH</sequence>
<organism evidence="3 4">
    <name type="scientific">Acidimicrobium ferrooxidans (strain DSM 10331 / JCM 15462 / NBRC 103882 / ICP)</name>
    <dbReference type="NCBI Taxonomy" id="525909"/>
    <lineage>
        <taxon>Bacteria</taxon>
        <taxon>Bacillati</taxon>
        <taxon>Actinomycetota</taxon>
        <taxon>Acidimicrobiia</taxon>
        <taxon>Acidimicrobiales</taxon>
        <taxon>Acidimicrobiaceae</taxon>
        <taxon>Acidimicrobium</taxon>
    </lineage>
</organism>